<proteinExistence type="predicted"/>
<evidence type="ECO:0000313" key="5">
    <source>
        <dbReference type="Proteomes" id="UP001320245"/>
    </source>
</evidence>
<dbReference type="Pfam" id="PF10342">
    <property type="entry name" value="Kre9_KNH"/>
    <property type="match status" value="1"/>
</dbReference>
<dbReference type="PANTHER" id="PTHR35185:SF2">
    <property type="entry name" value="EXTRACELLULAR PROLINE-SERINE RICH PROTEIN (AFU_ORTHOLOGUE AFUA_8G07090)"/>
    <property type="match status" value="1"/>
</dbReference>
<evidence type="ECO:0000259" key="3">
    <source>
        <dbReference type="Pfam" id="PF10342"/>
    </source>
</evidence>
<reference evidence="4 5" key="1">
    <citation type="journal article" date="2023" name="PLoS ONE">
        <title>Cytospora paraplurivora sp. nov. isolated from orchards with fruit tree decline syndrome in Ontario, Canada.</title>
        <authorList>
            <person name="Ilyukhin E."/>
            <person name="Nguyen H.D.T."/>
            <person name="Castle A.J."/>
            <person name="Ellouze W."/>
        </authorList>
    </citation>
    <scope>NUCLEOTIDE SEQUENCE [LARGE SCALE GENOMIC DNA]</scope>
    <source>
        <strain evidence="4 5">FDS-564</strain>
    </source>
</reference>
<feature type="domain" description="Yeast cell wall synthesis Kre9/Knh1-like N-terminal" evidence="3">
    <location>
        <begin position="28"/>
        <end position="108"/>
    </location>
</feature>
<feature type="signal peptide" evidence="2">
    <location>
        <begin position="1"/>
        <end position="23"/>
    </location>
</feature>
<organism evidence="4 5">
    <name type="scientific">Cytospora paraplurivora</name>
    <dbReference type="NCBI Taxonomy" id="2898453"/>
    <lineage>
        <taxon>Eukaryota</taxon>
        <taxon>Fungi</taxon>
        <taxon>Dikarya</taxon>
        <taxon>Ascomycota</taxon>
        <taxon>Pezizomycotina</taxon>
        <taxon>Sordariomycetes</taxon>
        <taxon>Sordariomycetidae</taxon>
        <taxon>Diaporthales</taxon>
        <taxon>Cytosporaceae</taxon>
        <taxon>Cytospora</taxon>
    </lineage>
</organism>
<dbReference type="InterPro" id="IPR018466">
    <property type="entry name" value="Kre9/Knh1-like_N"/>
</dbReference>
<keyword evidence="1 2" id="KW-0732">Signal</keyword>
<accession>A0AAN9YPY1</accession>
<name>A0AAN9YPY1_9PEZI</name>
<protein>
    <recommendedName>
        <fullName evidence="3">Yeast cell wall synthesis Kre9/Knh1-like N-terminal domain-containing protein</fullName>
    </recommendedName>
</protein>
<evidence type="ECO:0000313" key="4">
    <source>
        <dbReference type="EMBL" id="KAK7749854.1"/>
    </source>
</evidence>
<keyword evidence="5" id="KW-1185">Reference proteome</keyword>
<dbReference type="PANTHER" id="PTHR35185">
    <property type="entry name" value="SERINE/THREONINE-RICH PROTEIN ADG2-RELATED"/>
    <property type="match status" value="1"/>
</dbReference>
<gene>
    <name evidence="4" type="ORF">SLS53_000435</name>
</gene>
<evidence type="ECO:0000256" key="2">
    <source>
        <dbReference type="SAM" id="SignalP"/>
    </source>
</evidence>
<comment type="caution">
    <text evidence="4">The sequence shown here is derived from an EMBL/GenBank/DDBJ whole genome shotgun (WGS) entry which is preliminary data.</text>
</comment>
<evidence type="ECO:0000256" key="1">
    <source>
        <dbReference type="ARBA" id="ARBA00022729"/>
    </source>
</evidence>
<dbReference type="AlphaFoldDB" id="A0AAN9YPY1"/>
<dbReference type="InterPro" id="IPR052479">
    <property type="entry name" value="GPI-anchor_Adhesion_Reg"/>
</dbReference>
<feature type="chain" id="PRO_5043033965" description="Yeast cell wall synthesis Kre9/Knh1-like N-terminal domain-containing protein" evidence="2">
    <location>
        <begin position="24"/>
        <end position="131"/>
    </location>
</feature>
<dbReference type="Proteomes" id="UP001320245">
    <property type="component" value="Unassembled WGS sequence"/>
</dbReference>
<dbReference type="EMBL" id="JAJSPL020000001">
    <property type="protein sequence ID" value="KAK7749854.1"/>
    <property type="molecule type" value="Genomic_DNA"/>
</dbReference>
<sequence length="131" mass="13407">MQSFLTKVVAAAAALASAPLASALQLTSPSDGAVFSVGETFNVTWESVSNDPAGDEFDIVLWNFQGANPPVNVILQEDVKTNANSSLVAIPCDAIDGPGYQINAMSGGVIWSQSPVAPGYFSIAGEVGTCA</sequence>